<protein>
    <submittedName>
        <fullName evidence="2">Uncharacterized protein</fullName>
    </submittedName>
</protein>
<dbReference type="AlphaFoldDB" id="A0A2R4TCD2"/>
<gene>
    <name evidence="2" type="ORF">SLUN_35970</name>
</gene>
<evidence type="ECO:0000313" key="2">
    <source>
        <dbReference type="EMBL" id="AVZ76786.1"/>
    </source>
</evidence>
<organism evidence="2 3">
    <name type="scientific">Streptomyces lunaelactis</name>
    <dbReference type="NCBI Taxonomy" id="1535768"/>
    <lineage>
        <taxon>Bacteria</taxon>
        <taxon>Bacillati</taxon>
        <taxon>Actinomycetota</taxon>
        <taxon>Actinomycetes</taxon>
        <taxon>Kitasatosporales</taxon>
        <taxon>Streptomycetaceae</taxon>
        <taxon>Streptomyces</taxon>
    </lineage>
</organism>
<proteinExistence type="predicted"/>
<dbReference type="RefSeq" id="WP_108154076.1">
    <property type="nucleotide sequence ID" value="NZ_CP026304.1"/>
</dbReference>
<dbReference type="EMBL" id="CP026304">
    <property type="protein sequence ID" value="AVZ76786.1"/>
    <property type="molecule type" value="Genomic_DNA"/>
</dbReference>
<sequence>MLYQGLGGGGFDGATGRIDAHGAAGGGRLTEDKLLAVLRGRSDKPATELLCGTVARGDERTTWGPKGKEHSCP</sequence>
<dbReference type="KEGG" id="slk:SLUN_35970"/>
<accession>A0A2R4TCD2</accession>
<feature type="compositionally biased region" description="Gly residues" evidence="1">
    <location>
        <begin position="1"/>
        <end position="13"/>
    </location>
</feature>
<reference evidence="2 3" key="1">
    <citation type="submission" date="2018-01" db="EMBL/GenBank/DDBJ databases">
        <title>Complete genome sequence of Streptomyces lunaelactis MM109T, a Ferroverdin A producer isolated from cave moonmilk deposits.</title>
        <authorList>
            <person name="Naome A."/>
            <person name="Martinet L."/>
            <person name="Maciejewska M."/>
            <person name="Anderssen S."/>
            <person name="Adam D."/>
            <person name="Tenconi E."/>
            <person name="Deflandre B."/>
            <person name="Arguelles-Arias A."/>
            <person name="Calusinska M."/>
            <person name="Copieters W."/>
            <person name="Karim L."/>
            <person name="Hanikenne M."/>
            <person name="Baurain D."/>
            <person name="van Wezel G."/>
            <person name="Smargiasso N."/>
            <person name="de Pauw E."/>
            <person name="Delfosse P."/>
            <person name="Rigali S."/>
        </authorList>
    </citation>
    <scope>NUCLEOTIDE SEQUENCE [LARGE SCALE GENOMIC DNA]</scope>
    <source>
        <strain evidence="2 3">MM109</strain>
    </source>
</reference>
<dbReference type="GeneID" id="55660649"/>
<name>A0A2R4TCD2_9ACTN</name>
<dbReference type="Proteomes" id="UP000244201">
    <property type="component" value="Chromosome"/>
</dbReference>
<evidence type="ECO:0000256" key="1">
    <source>
        <dbReference type="SAM" id="MobiDB-lite"/>
    </source>
</evidence>
<evidence type="ECO:0000313" key="3">
    <source>
        <dbReference type="Proteomes" id="UP000244201"/>
    </source>
</evidence>
<feature type="region of interest" description="Disordered" evidence="1">
    <location>
        <begin position="1"/>
        <end position="26"/>
    </location>
</feature>
<dbReference type="OrthoDB" id="3440574at2"/>
<keyword evidence="3" id="KW-1185">Reference proteome</keyword>